<gene>
    <name evidence="2" type="ORF">F7O44_16150</name>
</gene>
<comment type="caution">
    <text evidence="2">The sequence shown here is derived from an EMBL/GenBank/DDBJ whole genome shotgun (WGS) entry which is preliminary data.</text>
</comment>
<keyword evidence="3" id="KW-1185">Reference proteome</keyword>
<dbReference type="Proteomes" id="UP000460435">
    <property type="component" value="Unassembled WGS sequence"/>
</dbReference>
<proteinExistence type="predicted"/>
<protein>
    <submittedName>
        <fullName evidence="2">Uncharacterized protein</fullName>
    </submittedName>
</protein>
<keyword evidence="1" id="KW-0472">Membrane</keyword>
<dbReference type="EMBL" id="WLZY01000005">
    <property type="protein sequence ID" value="NDL58602.1"/>
    <property type="molecule type" value="Genomic_DNA"/>
</dbReference>
<organism evidence="2 3">
    <name type="scientific">Phytoactinopolyspora mesophila</name>
    <dbReference type="NCBI Taxonomy" id="2650750"/>
    <lineage>
        <taxon>Bacteria</taxon>
        <taxon>Bacillati</taxon>
        <taxon>Actinomycetota</taxon>
        <taxon>Actinomycetes</taxon>
        <taxon>Jiangellales</taxon>
        <taxon>Jiangellaceae</taxon>
        <taxon>Phytoactinopolyspora</taxon>
    </lineage>
</organism>
<name>A0A7K3M6S9_9ACTN</name>
<reference evidence="2 3" key="1">
    <citation type="submission" date="2019-11" db="EMBL/GenBank/DDBJ databases">
        <authorList>
            <person name="Li X.-J."/>
            <person name="Feng X.-M."/>
        </authorList>
    </citation>
    <scope>NUCLEOTIDE SEQUENCE [LARGE SCALE GENOMIC DNA]</scope>
    <source>
        <strain evidence="2 3">XMNu-373</strain>
    </source>
</reference>
<evidence type="ECO:0000313" key="2">
    <source>
        <dbReference type="EMBL" id="NDL58602.1"/>
    </source>
</evidence>
<dbReference type="AlphaFoldDB" id="A0A7K3M6S9"/>
<keyword evidence="1" id="KW-1133">Transmembrane helix</keyword>
<feature type="transmembrane region" description="Helical" evidence="1">
    <location>
        <begin position="29"/>
        <end position="49"/>
    </location>
</feature>
<dbReference type="RefSeq" id="WP_162451295.1">
    <property type="nucleotide sequence ID" value="NZ_WLZY01000005.1"/>
</dbReference>
<accession>A0A7K3M6S9</accession>
<sequence length="62" mass="6298">MYQGNPLNASPAVLGVGGAAALPDTGVPAVWAIVALAVGLNTLGYLLLASRNLLPTRRRQSA</sequence>
<evidence type="ECO:0000313" key="3">
    <source>
        <dbReference type="Proteomes" id="UP000460435"/>
    </source>
</evidence>
<evidence type="ECO:0000256" key="1">
    <source>
        <dbReference type="SAM" id="Phobius"/>
    </source>
</evidence>
<keyword evidence="1" id="KW-0812">Transmembrane</keyword>